<dbReference type="Gene3D" id="1.10.10.10">
    <property type="entry name" value="Winged helix-like DNA-binding domain superfamily/Winged helix DNA-binding domain"/>
    <property type="match status" value="1"/>
</dbReference>
<keyword evidence="3" id="KW-1185">Reference proteome</keyword>
<organism evidence="2 3">
    <name type="scientific">Virgisporangium aurantiacum</name>
    <dbReference type="NCBI Taxonomy" id="175570"/>
    <lineage>
        <taxon>Bacteria</taxon>
        <taxon>Bacillati</taxon>
        <taxon>Actinomycetota</taxon>
        <taxon>Actinomycetes</taxon>
        <taxon>Micromonosporales</taxon>
        <taxon>Micromonosporaceae</taxon>
        <taxon>Virgisporangium</taxon>
    </lineage>
</organism>
<dbReference type="SUPFAM" id="SSF46785">
    <property type="entry name" value="Winged helix' DNA-binding domain"/>
    <property type="match status" value="1"/>
</dbReference>
<dbReference type="PANTHER" id="PTHR18964">
    <property type="entry name" value="ROK (REPRESSOR, ORF, KINASE) FAMILY"/>
    <property type="match status" value="1"/>
</dbReference>
<comment type="similarity">
    <text evidence="1">Belongs to the ROK (NagC/XylR) family.</text>
</comment>
<dbReference type="Proteomes" id="UP000612585">
    <property type="component" value="Unassembled WGS sequence"/>
</dbReference>
<dbReference type="Gene3D" id="3.30.420.40">
    <property type="match status" value="2"/>
</dbReference>
<reference evidence="2" key="1">
    <citation type="submission" date="2021-01" db="EMBL/GenBank/DDBJ databases">
        <title>Whole genome shotgun sequence of Virgisporangium aurantiacum NBRC 16421.</title>
        <authorList>
            <person name="Komaki H."/>
            <person name="Tamura T."/>
        </authorList>
    </citation>
    <scope>NUCLEOTIDE SEQUENCE</scope>
    <source>
        <strain evidence="2">NBRC 16421</strain>
    </source>
</reference>
<gene>
    <name evidence="2" type="ORF">Vau01_112580</name>
</gene>
<dbReference type="InterPro" id="IPR043129">
    <property type="entry name" value="ATPase_NBD"/>
</dbReference>
<protein>
    <submittedName>
        <fullName evidence="2">Transcriptional regulator</fullName>
    </submittedName>
</protein>
<dbReference type="SUPFAM" id="SSF53067">
    <property type="entry name" value="Actin-like ATPase domain"/>
    <property type="match status" value="1"/>
</dbReference>
<dbReference type="EMBL" id="BOPG01000102">
    <property type="protein sequence ID" value="GIJ63742.1"/>
    <property type="molecule type" value="Genomic_DNA"/>
</dbReference>
<dbReference type="AlphaFoldDB" id="A0A8J3ZIV1"/>
<evidence type="ECO:0000256" key="1">
    <source>
        <dbReference type="ARBA" id="ARBA00006479"/>
    </source>
</evidence>
<name>A0A8J3ZIV1_9ACTN</name>
<proteinExistence type="inferred from homology"/>
<sequence>MSALDVRSAQRTTNRSRVIHALRQNGAMSRSELSTVGLSRSTVASVVGELLEAGTVVEIVDTPRIGRGTGRPPGLVALNGRLGVAVGVEIANGIVRVALCSVAQELLLHESAPTDDEAAPEVTLQIVSSLIDRLLARQGFHRSQVIGVGIAMPGPIQRRTGLTGRACTLKRWVGINPRTVAAGVLQLPVLADNDANLAALAELTWGAARGLRDYAYIYTATGIGAGFVIDGGVYVGANGTAGEIGHTTIDEDGLVCECGGRGCLNTLANPDAITRHLWQSHRRRPAIDEVIRLAHDGDAGCRRVLADAGRHIGVAMANMYNLLDPELIVLGGNLAAAGAILIDPLRDSMVRRAIHAGEAVPPVVAGTLDENIVVVVGAAAAVVRDSARFPLPLKQTG</sequence>
<dbReference type="InterPro" id="IPR000600">
    <property type="entry name" value="ROK"/>
</dbReference>
<evidence type="ECO:0000313" key="2">
    <source>
        <dbReference type="EMBL" id="GIJ63742.1"/>
    </source>
</evidence>
<evidence type="ECO:0000313" key="3">
    <source>
        <dbReference type="Proteomes" id="UP000612585"/>
    </source>
</evidence>
<dbReference type="InterPro" id="IPR036390">
    <property type="entry name" value="WH_DNA-bd_sf"/>
</dbReference>
<comment type="caution">
    <text evidence="2">The sequence shown here is derived from an EMBL/GenBank/DDBJ whole genome shotgun (WGS) entry which is preliminary data.</text>
</comment>
<dbReference type="PANTHER" id="PTHR18964:SF173">
    <property type="entry name" value="GLUCOKINASE"/>
    <property type="match status" value="1"/>
</dbReference>
<dbReference type="InterPro" id="IPR036388">
    <property type="entry name" value="WH-like_DNA-bd_sf"/>
</dbReference>
<dbReference type="Pfam" id="PF00480">
    <property type="entry name" value="ROK"/>
    <property type="match status" value="1"/>
</dbReference>
<accession>A0A8J3ZIV1</accession>